<evidence type="ECO:0000259" key="2">
    <source>
        <dbReference type="Pfam" id="PF16334"/>
    </source>
</evidence>
<dbReference type="AlphaFoldDB" id="A0A4U1CD59"/>
<evidence type="ECO:0000313" key="5">
    <source>
        <dbReference type="EMBL" id="TKC04252.1"/>
    </source>
</evidence>
<comment type="caution">
    <text evidence="5">The sequence shown here is derived from an EMBL/GenBank/DDBJ whole genome shotgun (WGS) entry which is preliminary data.</text>
</comment>
<dbReference type="Pfam" id="PF16334">
    <property type="entry name" value="DUF4964"/>
    <property type="match status" value="1"/>
</dbReference>
<dbReference type="SUPFAM" id="SSF48208">
    <property type="entry name" value="Six-hairpin glycosidases"/>
    <property type="match status" value="1"/>
</dbReference>
<dbReference type="Proteomes" id="UP000307244">
    <property type="component" value="Unassembled WGS sequence"/>
</dbReference>
<dbReference type="OrthoDB" id="175993at2"/>
<dbReference type="InterPro" id="IPR052743">
    <property type="entry name" value="Glutaminase_GtaA"/>
</dbReference>
<keyword evidence="6" id="KW-1185">Reference proteome</keyword>
<dbReference type="InterPro" id="IPR008979">
    <property type="entry name" value="Galactose-bd-like_sf"/>
</dbReference>
<reference evidence="5 6" key="1">
    <citation type="submission" date="2019-04" db="EMBL/GenBank/DDBJ databases">
        <title>Pedobacter sp. RP-3-15 sp. nov., isolated from Arctic soil.</title>
        <authorList>
            <person name="Dahal R.H."/>
            <person name="Kim D.-U."/>
        </authorList>
    </citation>
    <scope>NUCLEOTIDE SEQUENCE [LARGE SCALE GENOMIC DNA]</scope>
    <source>
        <strain evidence="5 6">RP-3-15</strain>
    </source>
</reference>
<dbReference type="InterPro" id="IPR032514">
    <property type="entry name" value="GtaA_central"/>
</dbReference>
<dbReference type="PANTHER" id="PTHR31987">
    <property type="entry name" value="GLUTAMINASE A-RELATED"/>
    <property type="match status" value="1"/>
</dbReference>
<dbReference type="EMBL" id="SWBQ01000005">
    <property type="protein sequence ID" value="TKC04252.1"/>
    <property type="molecule type" value="Genomic_DNA"/>
</dbReference>
<feature type="signal peptide" evidence="1">
    <location>
        <begin position="1"/>
        <end position="25"/>
    </location>
</feature>
<dbReference type="InterPro" id="IPR033433">
    <property type="entry name" value="GtaA_N"/>
</dbReference>
<organism evidence="5 6">
    <name type="scientific">Pedobacter frigoris</name>
    <dbReference type="NCBI Taxonomy" id="2571272"/>
    <lineage>
        <taxon>Bacteria</taxon>
        <taxon>Pseudomonadati</taxon>
        <taxon>Bacteroidota</taxon>
        <taxon>Sphingobacteriia</taxon>
        <taxon>Sphingobacteriales</taxon>
        <taxon>Sphingobacteriaceae</taxon>
        <taxon>Pedobacter</taxon>
    </lineage>
</organism>
<dbReference type="Gene3D" id="2.60.120.260">
    <property type="entry name" value="Galactose-binding domain-like"/>
    <property type="match status" value="1"/>
</dbReference>
<dbReference type="SUPFAM" id="SSF49785">
    <property type="entry name" value="Galactose-binding domain-like"/>
    <property type="match status" value="1"/>
</dbReference>
<sequence>MNNQMKLKRIALLTMTAFLSLPAVSQERKAPAYPLITHDTYFSIWSATDEINKSTTTHWSGSNLSLLAHAKVDGKIYRLLGKNELKYKTLVPAADETPYQVNYLEKSPSTNWASLNFDDSSWKKGDAPFGHNAGKPKTKWASNDLWIRRNFDFKGNGNEKLYLKLFHDDNIEVYLNGEQIYKHSGWTSGFEYILLSETAKSKLRKGKNLMAIHVANTAGGQYLDAGIVKEIEDKKESLIVDAKQQSVQLKATQTIYDLKCGAVNIQMAFTSPLLLNDLDLLSRPISYISFLAKSMDGKSHDVQISFGASTDIAANNSMQEVKAEKYTSGQIAILKAGTTEQTLLTRKDNDSRIDWGYLYLATPLDQNSSQFIADSFGISNKKSNASTGKQLFLNTTLNMGKVSTQTKAQYVMLGYDDLYSVQYFGENLKPWWKNTTDDTIEKQLNKASKDYTSIIKKCTTFDNEMYNKAQQIGGVSYAKLCELAYRQSISAHKLVKSPQGDILFLSKENFSGSFINTVDVTYPSAPLFLEYNPELMKGMLNGIFYYSESGKWSKPYPAHDLGSYPLANGQTYGEDMPVEEAGNMMIITAAIAKAEGNAEYARKHWKTLTTWAEYLNKYGFDPTNQLCTDDFAGHMARNANLSVKAIVGLGCYAMLANMLKENEVAKTYNTIAKKMALDWMKIADNGDHYVLAFGKQGTWSQKYNLVWDKLLALNIFPKEVAQKEIKYYLTKQNAYGLPLDSRKSYTKSDWILWTATLADQKSDFDKLIQPVYKFTLETNPRVPLTDWHETETGKKAGFQARSVVGGYFIKFLDKNLK</sequence>
<proteinExistence type="predicted"/>
<evidence type="ECO:0000313" key="6">
    <source>
        <dbReference type="Proteomes" id="UP000307244"/>
    </source>
</evidence>
<dbReference type="InterPro" id="IPR032515">
    <property type="entry name" value="DUF4964"/>
</dbReference>
<evidence type="ECO:0000256" key="1">
    <source>
        <dbReference type="SAM" id="SignalP"/>
    </source>
</evidence>
<feature type="domain" description="Glutaminase A central" evidence="3">
    <location>
        <begin position="475"/>
        <end position="810"/>
    </location>
</feature>
<name>A0A4U1CD59_9SPHI</name>
<keyword evidence="1" id="KW-0732">Signal</keyword>
<evidence type="ECO:0000259" key="3">
    <source>
        <dbReference type="Pfam" id="PF16335"/>
    </source>
</evidence>
<dbReference type="PANTHER" id="PTHR31987:SF1">
    <property type="entry name" value="GLUTAMINASE A"/>
    <property type="match status" value="1"/>
</dbReference>
<dbReference type="Pfam" id="PF17168">
    <property type="entry name" value="DUF5127"/>
    <property type="match status" value="1"/>
</dbReference>
<feature type="chain" id="PRO_5020588874" evidence="1">
    <location>
        <begin position="26"/>
        <end position="817"/>
    </location>
</feature>
<evidence type="ECO:0000259" key="4">
    <source>
        <dbReference type="Pfam" id="PF17168"/>
    </source>
</evidence>
<gene>
    <name evidence="5" type="ORF">FA047_16795</name>
</gene>
<protein>
    <submittedName>
        <fullName evidence="5">DUF4965 domain-containing protein</fullName>
    </submittedName>
</protein>
<feature type="domain" description="DUF4964" evidence="2">
    <location>
        <begin position="23"/>
        <end position="92"/>
    </location>
</feature>
<dbReference type="Pfam" id="PF16335">
    <property type="entry name" value="GtaA_6_Hairpin"/>
    <property type="match status" value="1"/>
</dbReference>
<accession>A0A4U1CD59</accession>
<dbReference type="GO" id="GO:0005975">
    <property type="term" value="P:carbohydrate metabolic process"/>
    <property type="evidence" value="ECO:0007669"/>
    <property type="project" value="InterPro"/>
</dbReference>
<feature type="domain" description="Glutaminase A N-terminal" evidence="4">
    <location>
        <begin position="252"/>
        <end position="467"/>
    </location>
</feature>
<dbReference type="InterPro" id="IPR008928">
    <property type="entry name" value="6-hairpin_glycosidase_sf"/>
</dbReference>